<proteinExistence type="predicted"/>
<sequence>MKVIDFLKNTKAYNIATVDVDQPHSRPIGFVMEYKGQLAFYFDSRKKCSNSFKQIQNWKYVH</sequence>
<dbReference type="InterPro" id="IPR012349">
    <property type="entry name" value="Split_barrel_FMN-bd"/>
</dbReference>
<evidence type="ECO:0008006" key="3">
    <source>
        <dbReference type="Google" id="ProtNLM"/>
    </source>
</evidence>
<evidence type="ECO:0000313" key="1">
    <source>
        <dbReference type="EMBL" id="MBC2575151.1"/>
    </source>
</evidence>
<reference evidence="1 2" key="1">
    <citation type="submission" date="2020-05" db="EMBL/GenBank/DDBJ databases">
        <title>Draft genome of xy-202 and genomic insight in genome of the genus Peptostreptococcus.</title>
        <authorList>
            <person name="Zhang Z."/>
        </authorList>
    </citation>
    <scope>NUCLEOTIDE SEQUENCE [LARGE SCALE GENOMIC DNA]</scope>
    <source>
        <strain evidence="1 2">DSM 27025</strain>
    </source>
</reference>
<dbReference type="Gene3D" id="2.30.110.10">
    <property type="entry name" value="Electron Transport, Fmn-binding Protein, Chain A"/>
    <property type="match status" value="1"/>
</dbReference>
<dbReference type="SUPFAM" id="SSF50475">
    <property type="entry name" value="FMN-binding split barrel"/>
    <property type="match status" value="1"/>
</dbReference>
<dbReference type="RefSeq" id="WP_185623196.1">
    <property type="nucleotide sequence ID" value="NZ_JABGBW010000001.1"/>
</dbReference>
<comment type="caution">
    <text evidence="1">The sequence shown here is derived from an EMBL/GenBank/DDBJ whole genome shotgun (WGS) entry which is preliminary data.</text>
</comment>
<protein>
    <recommendedName>
        <fullName evidence="3">Pyridoxamine 5'-phosphate oxidase putative domain-containing protein</fullName>
    </recommendedName>
</protein>
<dbReference type="Proteomes" id="UP000713904">
    <property type="component" value="Unassembled WGS sequence"/>
</dbReference>
<organism evidence="1 2">
    <name type="scientific">Peptostreptococcus canis</name>
    <dbReference type="NCBI Taxonomy" id="1159213"/>
    <lineage>
        <taxon>Bacteria</taxon>
        <taxon>Bacillati</taxon>
        <taxon>Bacillota</taxon>
        <taxon>Clostridia</taxon>
        <taxon>Peptostreptococcales</taxon>
        <taxon>Peptostreptococcaceae</taxon>
        <taxon>Peptostreptococcus</taxon>
    </lineage>
</organism>
<gene>
    <name evidence="1" type="ORF">HLB29_00435</name>
</gene>
<evidence type="ECO:0000313" key="2">
    <source>
        <dbReference type="Proteomes" id="UP000713904"/>
    </source>
</evidence>
<dbReference type="EMBL" id="JABGBW010000001">
    <property type="protein sequence ID" value="MBC2575151.1"/>
    <property type="molecule type" value="Genomic_DNA"/>
</dbReference>
<name>A0ABR6TIB4_9FIRM</name>
<accession>A0ABR6TIB4</accession>
<keyword evidence="2" id="KW-1185">Reference proteome</keyword>